<comment type="similarity">
    <text evidence="1">Belongs to the FAH family.</text>
</comment>
<gene>
    <name evidence="5" type="ORF">V0R62_21505</name>
</gene>
<accession>A0ABU7HG15</accession>
<evidence type="ECO:0000313" key="5">
    <source>
        <dbReference type="EMBL" id="MEE1890248.1"/>
    </source>
</evidence>
<dbReference type="InterPro" id="IPR036663">
    <property type="entry name" value="Fumarylacetoacetase_C_sf"/>
</dbReference>
<dbReference type="InterPro" id="IPR051121">
    <property type="entry name" value="FAH"/>
</dbReference>
<organism evidence="5 6">
    <name type="scientific">Pseudomonas carassii</name>
    <dbReference type="NCBI Taxonomy" id="3115855"/>
    <lineage>
        <taxon>Bacteria</taxon>
        <taxon>Pseudomonadati</taxon>
        <taxon>Pseudomonadota</taxon>
        <taxon>Gammaproteobacteria</taxon>
        <taxon>Pseudomonadales</taxon>
        <taxon>Pseudomonadaceae</taxon>
        <taxon>Pseudomonas</taxon>
    </lineage>
</organism>
<dbReference type="InterPro" id="IPR011234">
    <property type="entry name" value="Fumarylacetoacetase-like_C"/>
</dbReference>
<reference evidence="5" key="1">
    <citation type="submission" date="2024-01" db="EMBL/GenBank/DDBJ databases">
        <title>Unpublished Manusciprt.</title>
        <authorList>
            <person name="Duman M."/>
            <person name="Valdes E.G."/>
            <person name="Ajmi N."/>
            <person name="Altun S."/>
            <person name="Saticioglu I.B."/>
        </authorList>
    </citation>
    <scope>NUCLEOTIDE SEQUENCE</scope>
    <source>
        <strain evidence="5">137P</strain>
    </source>
</reference>
<dbReference type="PANTHER" id="PTHR42796:SF4">
    <property type="entry name" value="FUMARYLACETOACETATE HYDROLASE DOMAIN-CONTAINING PROTEIN 2A"/>
    <property type="match status" value="1"/>
</dbReference>
<feature type="domain" description="Fumarylacetoacetase-like C-terminal" evidence="4">
    <location>
        <begin position="76"/>
        <end position="279"/>
    </location>
</feature>
<dbReference type="SUPFAM" id="SSF56529">
    <property type="entry name" value="FAH"/>
    <property type="match status" value="1"/>
</dbReference>
<evidence type="ECO:0000256" key="2">
    <source>
        <dbReference type="ARBA" id="ARBA00010715"/>
    </source>
</evidence>
<keyword evidence="5" id="KW-0378">Hydrolase</keyword>
<sequence length="298" mass="32500">MRLLRVGAVGRERPCAVAADGSVRDLGGWVQDWTGTTLERSLLHDVAGRFAEHWQALPVVDARRERIGPALRPGQILSIGLNYHRHAREAGMQVPDEPIVSSKSVHALGGPFDELMLPLRGDKTDWEVELGVVIGCRARYLATLEAADACILGYCTANDLSERSWLLERGGQWIKGKSFDGFAPLGPYLVTADEVPAPQALELVCRVNGQVMQHDSTADMIFDVRQLVHYLSQFMTLHPGDVILTGSPGGMALGRADQPFLREGDVVEAEVIGLGAQRQVCRVFQPPMMSGADNPSRS</sequence>
<evidence type="ECO:0000313" key="6">
    <source>
        <dbReference type="Proteomes" id="UP001354227"/>
    </source>
</evidence>
<dbReference type="GO" id="GO:0016787">
    <property type="term" value="F:hydrolase activity"/>
    <property type="evidence" value="ECO:0007669"/>
    <property type="project" value="UniProtKB-KW"/>
</dbReference>
<dbReference type="PANTHER" id="PTHR42796">
    <property type="entry name" value="FUMARYLACETOACETATE HYDROLASE DOMAIN-CONTAINING PROTEIN 2A-RELATED"/>
    <property type="match status" value="1"/>
</dbReference>
<evidence type="ECO:0000256" key="1">
    <source>
        <dbReference type="ARBA" id="ARBA00010211"/>
    </source>
</evidence>
<protein>
    <submittedName>
        <fullName evidence="5">Fumarylacetoacetate hydrolase family protein</fullName>
    </submittedName>
</protein>
<keyword evidence="6" id="KW-1185">Reference proteome</keyword>
<evidence type="ECO:0000259" key="4">
    <source>
        <dbReference type="Pfam" id="PF01557"/>
    </source>
</evidence>
<keyword evidence="3" id="KW-0479">Metal-binding</keyword>
<dbReference type="Pfam" id="PF01557">
    <property type="entry name" value="FAA_hydrolase"/>
    <property type="match status" value="1"/>
</dbReference>
<dbReference type="Gene3D" id="3.90.850.10">
    <property type="entry name" value="Fumarylacetoacetase-like, C-terminal domain"/>
    <property type="match status" value="1"/>
</dbReference>
<dbReference type="RefSeq" id="WP_330105148.1">
    <property type="nucleotide sequence ID" value="NZ_JAZDCT010000034.1"/>
</dbReference>
<comment type="caution">
    <text evidence="5">The sequence shown here is derived from an EMBL/GenBank/DDBJ whole genome shotgun (WGS) entry which is preliminary data.</text>
</comment>
<name>A0ABU7HG15_9PSED</name>
<comment type="similarity">
    <text evidence="2">Belongs to the hydratase/decarboxylase family.</text>
</comment>
<dbReference type="EMBL" id="JAZDCT010000034">
    <property type="protein sequence ID" value="MEE1890248.1"/>
    <property type="molecule type" value="Genomic_DNA"/>
</dbReference>
<evidence type="ECO:0000256" key="3">
    <source>
        <dbReference type="ARBA" id="ARBA00022723"/>
    </source>
</evidence>
<proteinExistence type="inferred from homology"/>
<dbReference type="Proteomes" id="UP001354227">
    <property type="component" value="Unassembled WGS sequence"/>
</dbReference>